<sequence length="234" mass="25863">MLHSCRCCCCSMPLEKASRIIGLTFGILSLLALGRSVLTWLMLSPLEDSHLGDTHRRLLRRAATQLLIHICTSLALGIFSALLVLGVSRRSKCLVLSFMVYFGAVCLLSTIVLLYSLYDPSVLISEIQLREMREQNGAKMVKTIVFISVGLTLPVQLFFWYLWLVVVSYYRELTDNPPSGSAQPPPDTWVGQPPPGNWPGQQAGYQPPPGNWPGQQPPPGTWTGQPAGWQAPMV</sequence>
<keyword evidence="2" id="KW-0472">Membrane</keyword>
<feature type="transmembrane region" description="Helical" evidence="2">
    <location>
        <begin position="63"/>
        <end position="87"/>
    </location>
</feature>
<evidence type="ECO:0000313" key="3">
    <source>
        <dbReference type="EMBL" id="KAF0286787.1"/>
    </source>
</evidence>
<gene>
    <name evidence="3" type="ORF">FJT64_014723</name>
</gene>
<feature type="transmembrane region" description="Helical" evidence="2">
    <location>
        <begin position="144"/>
        <end position="170"/>
    </location>
</feature>
<dbReference type="OrthoDB" id="6402573at2759"/>
<accession>A0A6A4USY0</accession>
<dbReference type="EMBL" id="VIIS01002228">
    <property type="protein sequence ID" value="KAF0286787.1"/>
    <property type="molecule type" value="Genomic_DNA"/>
</dbReference>
<evidence type="ECO:0000313" key="4">
    <source>
        <dbReference type="Proteomes" id="UP000440578"/>
    </source>
</evidence>
<keyword evidence="4" id="KW-1185">Reference proteome</keyword>
<evidence type="ECO:0008006" key="5">
    <source>
        <dbReference type="Google" id="ProtNLM"/>
    </source>
</evidence>
<evidence type="ECO:0000256" key="1">
    <source>
        <dbReference type="SAM" id="MobiDB-lite"/>
    </source>
</evidence>
<comment type="caution">
    <text evidence="3">The sequence shown here is derived from an EMBL/GenBank/DDBJ whole genome shotgun (WGS) entry which is preliminary data.</text>
</comment>
<reference evidence="3 4" key="1">
    <citation type="submission" date="2019-07" db="EMBL/GenBank/DDBJ databases">
        <title>Draft genome assembly of a fouling barnacle, Amphibalanus amphitrite (Darwin, 1854): The first reference genome for Thecostraca.</title>
        <authorList>
            <person name="Kim W."/>
        </authorList>
    </citation>
    <scope>NUCLEOTIDE SEQUENCE [LARGE SCALE GENOMIC DNA]</scope>
    <source>
        <strain evidence="3">SNU_AA5</strain>
        <tissue evidence="3">Soma without cirri and trophi</tissue>
    </source>
</reference>
<organism evidence="3 4">
    <name type="scientific">Amphibalanus amphitrite</name>
    <name type="common">Striped barnacle</name>
    <name type="synonym">Balanus amphitrite</name>
    <dbReference type="NCBI Taxonomy" id="1232801"/>
    <lineage>
        <taxon>Eukaryota</taxon>
        <taxon>Metazoa</taxon>
        <taxon>Ecdysozoa</taxon>
        <taxon>Arthropoda</taxon>
        <taxon>Crustacea</taxon>
        <taxon>Multicrustacea</taxon>
        <taxon>Cirripedia</taxon>
        <taxon>Thoracica</taxon>
        <taxon>Thoracicalcarea</taxon>
        <taxon>Balanomorpha</taxon>
        <taxon>Balanoidea</taxon>
        <taxon>Balanidae</taxon>
        <taxon>Amphibalaninae</taxon>
        <taxon>Amphibalanus</taxon>
    </lineage>
</organism>
<feature type="region of interest" description="Disordered" evidence="1">
    <location>
        <begin position="177"/>
        <end position="234"/>
    </location>
</feature>
<dbReference type="PANTHER" id="PTHR36694:SF11">
    <property type="entry name" value="LP21121P-RELATED"/>
    <property type="match status" value="1"/>
</dbReference>
<keyword evidence="2" id="KW-1133">Transmembrane helix</keyword>
<evidence type="ECO:0000256" key="2">
    <source>
        <dbReference type="SAM" id="Phobius"/>
    </source>
</evidence>
<feature type="transmembrane region" description="Helical" evidence="2">
    <location>
        <begin position="20"/>
        <end position="43"/>
    </location>
</feature>
<dbReference type="AlphaFoldDB" id="A0A6A4USY0"/>
<proteinExistence type="predicted"/>
<keyword evidence="2" id="KW-0812">Transmembrane</keyword>
<feature type="compositionally biased region" description="Pro residues" evidence="1">
    <location>
        <begin position="206"/>
        <end position="220"/>
    </location>
</feature>
<feature type="transmembrane region" description="Helical" evidence="2">
    <location>
        <begin position="94"/>
        <end position="118"/>
    </location>
</feature>
<dbReference type="Proteomes" id="UP000440578">
    <property type="component" value="Unassembled WGS sequence"/>
</dbReference>
<dbReference type="PANTHER" id="PTHR36694">
    <property type="entry name" value="PASIFLORA 1, ISOFORM A-RELATED"/>
    <property type="match status" value="1"/>
</dbReference>
<protein>
    <recommendedName>
        <fullName evidence="5">Lysosomal-associated transmembrane protein 4A</fullName>
    </recommendedName>
</protein>
<feature type="compositionally biased region" description="Pro residues" evidence="1">
    <location>
        <begin position="183"/>
        <end position="197"/>
    </location>
</feature>
<name>A0A6A4USY0_AMPAM</name>